<dbReference type="SMART" id="SM00177">
    <property type="entry name" value="ARF"/>
    <property type="match status" value="1"/>
</dbReference>
<dbReference type="Proteomes" id="UP001470230">
    <property type="component" value="Unassembled WGS sequence"/>
</dbReference>
<evidence type="ECO:0000256" key="1">
    <source>
        <dbReference type="ARBA" id="ARBA00022741"/>
    </source>
</evidence>
<dbReference type="InterPro" id="IPR027417">
    <property type="entry name" value="P-loop_NTPase"/>
</dbReference>
<reference evidence="3 4" key="1">
    <citation type="submission" date="2024-04" db="EMBL/GenBank/DDBJ databases">
        <title>Tritrichomonas musculus Genome.</title>
        <authorList>
            <person name="Alves-Ferreira E."/>
            <person name="Grigg M."/>
            <person name="Lorenzi H."/>
            <person name="Galac M."/>
        </authorList>
    </citation>
    <scope>NUCLEOTIDE SEQUENCE [LARGE SCALE GENOMIC DNA]</scope>
    <source>
        <strain evidence="3 4">EAF2021</strain>
    </source>
</reference>
<dbReference type="Gene3D" id="3.40.50.300">
    <property type="entry name" value="P-loop containing nucleotide triphosphate hydrolases"/>
    <property type="match status" value="1"/>
</dbReference>
<evidence type="ECO:0000256" key="2">
    <source>
        <dbReference type="ARBA" id="ARBA00023134"/>
    </source>
</evidence>
<dbReference type="InterPro" id="IPR006689">
    <property type="entry name" value="Small_GTPase_ARF/SAR"/>
</dbReference>
<dbReference type="InterPro" id="IPR024156">
    <property type="entry name" value="Small_GTPase_ARF"/>
</dbReference>
<dbReference type="PRINTS" id="PR00328">
    <property type="entry name" value="SAR1GTPBP"/>
</dbReference>
<evidence type="ECO:0000313" key="4">
    <source>
        <dbReference type="Proteomes" id="UP001470230"/>
    </source>
</evidence>
<comment type="caution">
    <text evidence="3">The sequence shown here is derived from an EMBL/GenBank/DDBJ whole genome shotgun (WGS) entry which is preliminary data.</text>
</comment>
<organism evidence="3 4">
    <name type="scientific">Tritrichomonas musculus</name>
    <dbReference type="NCBI Taxonomy" id="1915356"/>
    <lineage>
        <taxon>Eukaryota</taxon>
        <taxon>Metamonada</taxon>
        <taxon>Parabasalia</taxon>
        <taxon>Tritrichomonadida</taxon>
        <taxon>Tritrichomonadidae</taxon>
        <taxon>Tritrichomonas</taxon>
    </lineage>
</organism>
<dbReference type="PANTHER" id="PTHR11711">
    <property type="entry name" value="ADP RIBOSYLATION FACTOR-RELATED"/>
    <property type="match status" value="1"/>
</dbReference>
<gene>
    <name evidence="3" type="ORF">M9Y10_009422</name>
</gene>
<dbReference type="SUPFAM" id="SSF52540">
    <property type="entry name" value="P-loop containing nucleoside triphosphate hydrolases"/>
    <property type="match status" value="1"/>
</dbReference>
<name>A0ABR2IN96_9EUKA</name>
<keyword evidence="1" id="KW-0547">Nucleotide-binding</keyword>
<proteinExistence type="predicted"/>
<protein>
    <submittedName>
        <fullName evidence="3">Uncharacterized protein</fullName>
    </submittedName>
</protein>
<evidence type="ECO:0000313" key="3">
    <source>
        <dbReference type="EMBL" id="KAK8866459.1"/>
    </source>
</evidence>
<accession>A0ABR2IN96</accession>
<dbReference type="Pfam" id="PF00025">
    <property type="entry name" value="Arf"/>
    <property type="match status" value="1"/>
</dbReference>
<keyword evidence="4" id="KW-1185">Reference proteome</keyword>
<dbReference type="EMBL" id="JAPFFF010000015">
    <property type="protein sequence ID" value="KAK8866459.1"/>
    <property type="molecule type" value="Genomic_DNA"/>
</dbReference>
<keyword evidence="2" id="KW-0342">GTP-binding</keyword>
<sequence length="171" mass="19742">MGCCCSTDSLTLIFFGLCDSGKSTIIGQIEYHSFRVTNPTIGKEESFSIYRDKQIEIWDISGREIDNWLDYSKDSDGIVFVIDARDRKELPMFVNYSNQVLNAEDSNHRPILFYINWASSENAITENELRSKLNVESRSNIEIYFQECNAKTGDGIIEGYNWIMSKIEELY</sequence>